<evidence type="ECO:0000256" key="2">
    <source>
        <dbReference type="PROSITE-ProRule" id="PRU00335"/>
    </source>
</evidence>
<feature type="domain" description="HTH tetR-type" evidence="3">
    <location>
        <begin position="20"/>
        <end position="80"/>
    </location>
</feature>
<dbReference type="Gene3D" id="1.10.357.10">
    <property type="entry name" value="Tetracycline Repressor, domain 2"/>
    <property type="match status" value="1"/>
</dbReference>
<proteinExistence type="predicted"/>
<dbReference type="PROSITE" id="PS50977">
    <property type="entry name" value="HTH_TETR_2"/>
    <property type="match status" value="1"/>
</dbReference>
<dbReference type="EMBL" id="AWWH01000099">
    <property type="protein sequence ID" value="ETA74281.1"/>
    <property type="molecule type" value="Genomic_DNA"/>
</dbReference>
<evidence type="ECO:0000313" key="5">
    <source>
        <dbReference type="Proteomes" id="UP000018559"/>
    </source>
</evidence>
<organism evidence="4 5">
    <name type="scientific">Ligilactobacillus equi DPC 6820</name>
    <dbReference type="NCBI Taxonomy" id="1392007"/>
    <lineage>
        <taxon>Bacteria</taxon>
        <taxon>Bacillati</taxon>
        <taxon>Bacillota</taxon>
        <taxon>Bacilli</taxon>
        <taxon>Lactobacillales</taxon>
        <taxon>Lactobacillaceae</taxon>
        <taxon>Ligilactobacillus</taxon>
    </lineage>
</organism>
<dbReference type="SUPFAM" id="SSF46689">
    <property type="entry name" value="Homeodomain-like"/>
    <property type="match status" value="1"/>
</dbReference>
<keyword evidence="1 2" id="KW-0238">DNA-binding</keyword>
<dbReference type="InterPro" id="IPR009057">
    <property type="entry name" value="Homeodomain-like_sf"/>
</dbReference>
<keyword evidence="5" id="KW-1185">Reference proteome</keyword>
<comment type="caution">
    <text evidence="4">The sequence shown here is derived from an EMBL/GenBank/DDBJ whole genome shotgun (WGS) entry which is preliminary data.</text>
</comment>
<evidence type="ECO:0000256" key="1">
    <source>
        <dbReference type="ARBA" id="ARBA00023125"/>
    </source>
</evidence>
<dbReference type="AlphaFoldDB" id="V7HZ17"/>
<evidence type="ECO:0000259" key="3">
    <source>
        <dbReference type="PROSITE" id="PS50977"/>
    </source>
</evidence>
<name>V7HZ17_9LACO</name>
<accession>V7HZ17</accession>
<protein>
    <submittedName>
        <fullName evidence="4">Regulatory protein TetR</fullName>
    </submittedName>
</protein>
<gene>
    <name evidence="4" type="ORF">LEQ_2242c</name>
</gene>
<reference evidence="4 5" key="1">
    <citation type="journal article" date="2014" name="Genome Announc.">
        <title>The Genome of the Predominant Equine Lactobacillus Species, Lactobacillus equi, Is Reflective of Its Lifestyle Adaptations to an Herbivorous Host.</title>
        <authorList>
            <person name="O'Donnell M.M."/>
            <person name="Harris H.M."/>
            <person name="O'Toole P.W."/>
            <person name="Ross R.P."/>
        </authorList>
    </citation>
    <scope>NUCLEOTIDE SEQUENCE [LARGE SCALE GENOMIC DNA]</scope>
    <source>
        <strain evidence="4 5">DPC 6820</strain>
    </source>
</reference>
<dbReference type="GO" id="GO:0003677">
    <property type="term" value="F:DNA binding"/>
    <property type="evidence" value="ECO:0007669"/>
    <property type="project" value="UniProtKB-UniRule"/>
</dbReference>
<dbReference type="InterPro" id="IPR001647">
    <property type="entry name" value="HTH_TetR"/>
</dbReference>
<dbReference type="PATRIC" id="fig|1392007.3.peg.877"/>
<sequence>MITLTGGRYMPSQTFMNLPAEKKARITQALLNEYSRQPLAQAQVTPIVKDAQIARGAFYKYFEDQKDAYNYLYQEVLKEVHNDTPRIMLTADTVALFVNQTAKFLSQASNSQYRELIKMHIIYNAAFLNQKPMPIEVPPKMWAVASLCHQTIHDVFLNPECQDAALKRLQTSLEALV</sequence>
<evidence type="ECO:0000313" key="4">
    <source>
        <dbReference type="EMBL" id="ETA74281.1"/>
    </source>
</evidence>
<feature type="DNA-binding region" description="H-T-H motif" evidence="2">
    <location>
        <begin position="43"/>
        <end position="62"/>
    </location>
</feature>
<dbReference type="Proteomes" id="UP000018559">
    <property type="component" value="Unassembled WGS sequence"/>
</dbReference>